<feature type="transmembrane region" description="Helical" evidence="8">
    <location>
        <begin position="297"/>
        <end position="317"/>
    </location>
</feature>
<feature type="transmembrane region" description="Helical" evidence="8">
    <location>
        <begin position="329"/>
        <end position="351"/>
    </location>
</feature>
<gene>
    <name evidence="9" type="ORF">FOA43_003473</name>
</gene>
<evidence type="ECO:0000256" key="1">
    <source>
        <dbReference type="ARBA" id="ARBA00004141"/>
    </source>
</evidence>
<feature type="compositionally biased region" description="Basic and acidic residues" evidence="7">
    <location>
        <begin position="413"/>
        <end position="422"/>
    </location>
</feature>
<keyword evidence="4 8" id="KW-1133">Transmembrane helix</keyword>
<dbReference type="InterPro" id="IPR006603">
    <property type="entry name" value="PQ-loop_rpt"/>
</dbReference>
<dbReference type="Proteomes" id="UP000662931">
    <property type="component" value="Chromosome 4"/>
</dbReference>
<feature type="transmembrane region" description="Helical" evidence="8">
    <location>
        <begin position="266"/>
        <end position="285"/>
    </location>
</feature>
<dbReference type="OrthoDB" id="1933483at2759"/>
<evidence type="ECO:0000256" key="7">
    <source>
        <dbReference type="SAM" id="MobiDB-lite"/>
    </source>
</evidence>
<dbReference type="GeneID" id="62196873"/>
<keyword evidence="3 8" id="KW-0812">Transmembrane</keyword>
<dbReference type="AlphaFoldDB" id="A0A875RW61"/>
<dbReference type="GO" id="GO:0006751">
    <property type="term" value="P:glutathione catabolic process"/>
    <property type="evidence" value="ECO:0007669"/>
    <property type="project" value="InterPro"/>
</dbReference>
<dbReference type="InterPro" id="IPR006840">
    <property type="entry name" value="ChaC"/>
</dbReference>
<dbReference type="RefSeq" id="XP_038779652.1">
    <property type="nucleotide sequence ID" value="XM_038923724.1"/>
</dbReference>
<organism evidence="9 10">
    <name type="scientific">Eeniella nana</name>
    <name type="common">Yeast</name>
    <name type="synonym">Brettanomyces nanus</name>
    <dbReference type="NCBI Taxonomy" id="13502"/>
    <lineage>
        <taxon>Eukaryota</taxon>
        <taxon>Fungi</taxon>
        <taxon>Dikarya</taxon>
        <taxon>Ascomycota</taxon>
        <taxon>Saccharomycotina</taxon>
        <taxon>Pichiomycetes</taxon>
        <taxon>Pichiales</taxon>
        <taxon>Pichiaceae</taxon>
        <taxon>Brettanomyces</taxon>
    </lineage>
</organism>
<dbReference type="GO" id="GO:0016020">
    <property type="term" value="C:membrane"/>
    <property type="evidence" value="ECO:0007669"/>
    <property type="project" value="UniProtKB-SubCell"/>
</dbReference>
<feature type="region of interest" description="Disordered" evidence="7">
    <location>
        <begin position="362"/>
        <end position="422"/>
    </location>
</feature>
<evidence type="ECO:0000256" key="3">
    <source>
        <dbReference type="ARBA" id="ARBA00022692"/>
    </source>
</evidence>
<evidence type="ECO:0000256" key="8">
    <source>
        <dbReference type="SAM" id="Phobius"/>
    </source>
</evidence>
<evidence type="ECO:0000256" key="2">
    <source>
        <dbReference type="ARBA" id="ARBA00012344"/>
    </source>
</evidence>
<feature type="compositionally biased region" description="Polar residues" evidence="7">
    <location>
        <begin position="367"/>
        <end position="384"/>
    </location>
</feature>
<protein>
    <recommendedName>
        <fullName evidence="2">glutathione-specific gamma-glutamylcyclotransferase</fullName>
        <ecNumber evidence="2">4.3.2.7</ecNumber>
    </recommendedName>
</protein>
<sequence length="422" mass="47755">MTVEKYVEPLWLVGYGSLLFKRPLHDQEFSQNFTKFSGYLTGFARKFWQSSLDNRGTPQHKGRVVTIIPADDIVKNDELKPDILKYELRNYECTERIINDLQLLSKALTVWGCIYYIPSKYSKQASEYLDFREKDGYITRKVDFNVVLSNEEKKNQHISSIVSKLPRNDLGEPVIKSIVYIGTTENESFVGPENVKDTAKIIQISRGDSGRNIDYLAAMNDSLQNLDPTGQQRSRDPYLEDLVPFFALELGFSIPLKKVYRDGTHWPMLVFGILASILLVAGLVPPYFELAKRKGRVVGINFVFLAMDSSGAIFSMASNCVDKIDIMAMILYILVVIMEAGIFLSQFIWWLRFRVIKREADEADENPNPNGDNNSVGNSSTQGDQTDDLARDSSIAATSMREKRSSANQLTYADDKGVESIV</sequence>
<proteinExistence type="predicted"/>
<dbReference type="SMART" id="SM00679">
    <property type="entry name" value="CTNS"/>
    <property type="match status" value="1"/>
</dbReference>
<accession>A0A875RW61</accession>
<comment type="subcellular location">
    <subcellularLocation>
        <location evidence="1">Membrane</location>
        <topology evidence="1">Multi-pass membrane protein</topology>
    </subcellularLocation>
</comment>
<evidence type="ECO:0000256" key="6">
    <source>
        <dbReference type="ARBA" id="ARBA00023239"/>
    </source>
</evidence>
<evidence type="ECO:0000313" key="10">
    <source>
        <dbReference type="Proteomes" id="UP000662931"/>
    </source>
</evidence>
<evidence type="ECO:0000256" key="5">
    <source>
        <dbReference type="ARBA" id="ARBA00023136"/>
    </source>
</evidence>
<dbReference type="Gene3D" id="3.10.490.10">
    <property type="entry name" value="Gamma-glutamyl cyclotransferase-like"/>
    <property type="match status" value="1"/>
</dbReference>
<keyword evidence="5 8" id="KW-0472">Membrane</keyword>
<keyword evidence="6" id="KW-0456">Lyase</keyword>
<dbReference type="EC" id="4.3.2.7" evidence="2"/>
<dbReference type="GO" id="GO:0061928">
    <property type="term" value="F:glutathione specific gamma-glutamylcyclotransferase activity"/>
    <property type="evidence" value="ECO:0007669"/>
    <property type="project" value="UniProtKB-EC"/>
</dbReference>
<keyword evidence="10" id="KW-1185">Reference proteome</keyword>
<name>A0A875RW61_EENNA</name>
<dbReference type="EMBL" id="CP064815">
    <property type="protein sequence ID" value="QPG76087.1"/>
    <property type="molecule type" value="Genomic_DNA"/>
</dbReference>
<dbReference type="PANTHER" id="PTHR12192:SF2">
    <property type="entry name" value="GLUTATHIONE-SPECIFIC GAMMA-GLUTAMYLCYCLOTRANSFERASE 2"/>
    <property type="match status" value="1"/>
</dbReference>
<dbReference type="PANTHER" id="PTHR12192">
    <property type="entry name" value="CATION TRANSPORT PROTEIN CHAC-RELATED"/>
    <property type="match status" value="1"/>
</dbReference>
<reference evidence="9" key="1">
    <citation type="submission" date="2020-10" db="EMBL/GenBank/DDBJ databases">
        <authorList>
            <person name="Roach M.J.R."/>
        </authorList>
    </citation>
    <scope>NUCLEOTIDE SEQUENCE</scope>
    <source>
        <strain evidence="9">CBS 1945</strain>
    </source>
</reference>
<dbReference type="KEGG" id="bnn:FOA43_003473"/>
<dbReference type="Pfam" id="PF04752">
    <property type="entry name" value="ChaC"/>
    <property type="match status" value="1"/>
</dbReference>
<evidence type="ECO:0000313" key="9">
    <source>
        <dbReference type="EMBL" id="QPG76087.1"/>
    </source>
</evidence>
<evidence type="ECO:0000256" key="4">
    <source>
        <dbReference type="ARBA" id="ARBA00022989"/>
    </source>
</evidence>
<dbReference type="GO" id="GO:0005737">
    <property type="term" value="C:cytoplasm"/>
    <property type="evidence" value="ECO:0007669"/>
    <property type="project" value="TreeGrafter"/>
</dbReference>